<organism evidence="5 6">
    <name type="scientific">Crepidotus variabilis</name>
    <dbReference type="NCBI Taxonomy" id="179855"/>
    <lineage>
        <taxon>Eukaryota</taxon>
        <taxon>Fungi</taxon>
        <taxon>Dikarya</taxon>
        <taxon>Basidiomycota</taxon>
        <taxon>Agaricomycotina</taxon>
        <taxon>Agaricomycetes</taxon>
        <taxon>Agaricomycetidae</taxon>
        <taxon>Agaricales</taxon>
        <taxon>Agaricineae</taxon>
        <taxon>Crepidotaceae</taxon>
        <taxon>Crepidotus</taxon>
    </lineage>
</organism>
<protein>
    <recommendedName>
        <fullName evidence="4">Nephrocystin 3-like N-terminal domain-containing protein</fullName>
    </recommendedName>
</protein>
<feature type="domain" description="Nephrocystin 3-like N-terminal" evidence="4">
    <location>
        <begin position="78"/>
        <end position="187"/>
    </location>
</feature>
<evidence type="ECO:0000256" key="3">
    <source>
        <dbReference type="SAM" id="Phobius"/>
    </source>
</evidence>
<keyword evidence="3" id="KW-0472">Membrane</keyword>
<feature type="transmembrane region" description="Helical" evidence="3">
    <location>
        <begin position="139"/>
        <end position="160"/>
    </location>
</feature>
<dbReference type="EMBL" id="MU157881">
    <property type="protein sequence ID" value="KAF9525670.1"/>
    <property type="molecule type" value="Genomic_DNA"/>
</dbReference>
<dbReference type="OrthoDB" id="3228837at2759"/>
<dbReference type="SUPFAM" id="SSF52540">
    <property type="entry name" value="P-loop containing nucleoside triphosphate hydrolases"/>
    <property type="match status" value="1"/>
</dbReference>
<dbReference type="Pfam" id="PF24883">
    <property type="entry name" value="NPHP3_N"/>
    <property type="match status" value="2"/>
</dbReference>
<keyword evidence="6" id="KW-1185">Reference proteome</keyword>
<dbReference type="PANTHER" id="PTHR10039:SF14">
    <property type="entry name" value="NACHT DOMAIN-CONTAINING PROTEIN"/>
    <property type="match status" value="1"/>
</dbReference>
<dbReference type="InterPro" id="IPR027417">
    <property type="entry name" value="P-loop_NTPase"/>
</dbReference>
<proteinExistence type="predicted"/>
<gene>
    <name evidence="5" type="ORF">CPB83DRAFT_896841</name>
</gene>
<name>A0A9P6EAY1_9AGAR</name>
<evidence type="ECO:0000256" key="2">
    <source>
        <dbReference type="SAM" id="MobiDB-lite"/>
    </source>
</evidence>
<evidence type="ECO:0000313" key="5">
    <source>
        <dbReference type="EMBL" id="KAF9525670.1"/>
    </source>
</evidence>
<accession>A0A9P6EAY1</accession>
<dbReference type="AlphaFoldDB" id="A0A9P6EAY1"/>
<keyword evidence="3" id="KW-1133">Transmembrane helix</keyword>
<feature type="domain" description="Nephrocystin 3-like N-terminal" evidence="4">
    <location>
        <begin position="238"/>
        <end position="282"/>
    </location>
</feature>
<keyword evidence="1" id="KW-0677">Repeat</keyword>
<evidence type="ECO:0000256" key="1">
    <source>
        <dbReference type="ARBA" id="ARBA00022737"/>
    </source>
</evidence>
<evidence type="ECO:0000313" key="6">
    <source>
        <dbReference type="Proteomes" id="UP000807306"/>
    </source>
</evidence>
<dbReference type="InterPro" id="IPR056884">
    <property type="entry name" value="NPHP3-like_N"/>
</dbReference>
<feature type="region of interest" description="Disordered" evidence="2">
    <location>
        <begin position="477"/>
        <end position="501"/>
    </location>
</feature>
<dbReference type="PANTHER" id="PTHR10039">
    <property type="entry name" value="AMELOGENIN"/>
    <property type="match status" value="1"/>
</dbReference>
<keyword evidence="3" id="KW-0812">Transmembrane</keyword>
<sequence>MSKRPIAFLPGARHSEVHLENSRINIGENIINNQLAGPYGSELQQLIHYCLLGALVDSKEQYDMPQCEPETREAMIQQIDDWGRNRDGKSVSVMWLRGGAGAGKSTLAQTIAMMYKREGLLVGSFFFSNRRTNGSDGNAMIITLVLQLLVTFPAVAPFIFEVLKRNPMILTSSPQEHMQQLFVGPLNAMNAIEPNPLLPYLLKLFIFLMFALQSLLGPIIGDLPYGHHIFVTPNTPNLSPCLIVIDGLDECDDETVPCRLLHIIATAIPKLSQPLRFLIASRPEAHIERTFEQDDALSAAFVQQVDLSANRDADADIERYLRRRFSAVRRTHPFKHLPKNWPSDSDIWALVRRSSKHFIYPSTVMTFIEDPTDFPHRLLETVLNPNKRTSTSDPLAPLNELYMLIFSRVKERDLPIIRLFFGLLYLRQADRTFGRFWQQFAPAEGASERHVMDNILQLEKGYLDVIMQPLRSLVYLPTDPNDDDNPDESHDGSNRAVSNSDHHDTQNFRIFHATLLDFLMDSARSNDYHVDLGWVHEELAKCFIAQLFERKSIGMSDDLSNYIFGFKRFIVYCKRATISDHSIPSYLETCDFLYATLIPSIPCIPGGETNRLTTPTNLLPAFFEFLNLVCRQDIDPTGRFRLEHLHKMEEALLAKLPTEHQLGRVKHYQASQHIRETDDHLNPDYVPTFQYELEFEDICSLLAQWCPKQELLIQNIHPERDSVLQKEANIIRYFMKPTNKAWTMKCGPLQHLVFWLENDTVLIISYDFWGRSFQTYAGHLKTCEEILKMGENAPWSRIDCSGRTFRDYW</sequence>
<reference evidence="5" key="1">
    <citation type="submission" date="2020-11" db="EMBL/GenBank/DDBJ databases">
        <authorList>
            <consortium name="DOE Joint Genome Institute"/>
            <person name="Ahrendt S."/>
            <person name="Riley R."/>
            <person name="Andreopoulos W."/>
            <person name="Labutti K."/>
            <person name="Pangilinan J."/>
            <person name="Ruiz-Duenas F.J."/>
            <person name="Barrasa J.M."/>
            <person name="Sanchez-Garcia M."/>
            <person name="Camarero S."/>
            <person name="Miyauchi S."/>
            <person name="Serrano A."/>
            <person name="Linde D."/>
            <person name="Babiker R."/>
            <person name="Drula E."/>
            <person name="Ayuso-Fernandez I."/>
            <person name="Pacheco R."/>
            <person name="Padilla G."/>
            <person name="Ferreira P."/>
            <person name="Barriuso J."/>
            <person name="Kellner H."/>
            <person name="Castanera R."/>
            <person name="Alfaro M."/>
            <person name="Ramirez L."/>
            <person name="Pisabarro A.G."/>
            <person name="Kuo A."/>
            <person name="Tritt A."/>
            <person name="Lipzen A."/>
            <person name="He G."/>
            <person name="Yan M."/>
            <person name="Ng V."/>
            <person name="Cullen D."/>
            <person name="Martin F."/>
            <person name="Rosso M.-N."/>
            <person name="Henrissat B."/>
            <person name="Hibbett D."/>
            <person name="Martinez A.T."/>
            <person name="Grigoriev I.V."/>
        </authorList>
    </citation>
    <scope>NUCLEOTIDE SEQUENCE</scope>
    <source>
        <strain evidence="5">CBS 506.95</strain>
    </source>
</reference>
<comment type="caution">
    <text evidence="5">The sequence shown here is derived from an EMBL/GenBank/DDBJ whole genome shotgun (WGS) entry which is preliminary data.</text>
</comment>
<dbReference type="Proteomes" id="UP000807306">
    <property type="component" value="Unassembled WGS sequence"/>
</dbReference>
<evidence type="ECO:0000259" key="4">
    <source>
        <dbReference type="Pfam" id="PF24883"/>
    </source>
</evidence>